<keyword evidence="2" id="KW-1185">Reference proteome</keyword>
<proteinExistence type="predicted"/>
<dbReference type="STRING" id="686832.A0A0C3BZV1"/>
<evidence type="ECO:0000313" key="1">
    <source>
        <dbReference type="EMBL" id="KIM37574.1"/>
    </source>
</evidence>
<dbReference type="EMBL" id="KN831796">
    <property type="protein sequence ID" value="KIM37574.1"/>
    <property type="molecule type" value="Genomic_DNA"/>
</dbReference>
<reference evidence="2" key="2">
    <citation type="submission" date="2015-01" db="EMBL/GenBank/DDBJ databases">
        <title>Evolutionary Origins and Diversification of the Mycorrhizal Mutualists.</title>
        <authorList>
            <consortium name="DOE Joint Genome Institute"/>
            <consortium name="Mycorrhizal Genomics Consortium"/>
            <person name="Kohler A."/>
            <person name="Kuo A."/>
            <person name="Nagy L.G."/>
            <person name="Floudas D."/>
            <person name="Copeland A."/>
            <person name="Barry K.W."/>
            <person name="Cichocki N."/>
            <person name="Veneault-Fourrey C."/>
            <person name="LaButti K."/>
            <person name="Lindquist E.A."/>
            <person name="Lipzen A."/>
            <person name="Lundell T."/>
            <person name="Morin E."/>
            <person name="Murat C."/>
            <person name="Riley R."/>
            <person name="Ohm R."/>
            <person name="Sun H."/>
            <person name="Tunlid A."/>
            <person name="Henrissat B."/>
            <person name="Grigoriev I.V."/>
            <person name="Hibbett D.S."/>
            <person name="Martin F."/>
        </authorList>
    </citation>
    <scope>NUCLEOTIDE SEQUENCE [LARGE SCALE GENOMIC DNA]</scope>
    <source>
        <strain evidence="2">h7</strain>
    </source>
</reference>
<name>A0A0C3BZV1_HEBCY</name>
<sequence length="163" mass="16459">MAASLTCSVAVTTVGKPSARIIPPAQRGTPFSGSANNALDLAGTQTPSTIFTSAHLTGQKASIGPTTKSATIATAGKNPKVPDGYTLVFGPTGGANNAPGFMGAIALPTYDPNLCAQQCNSRKADSNGGACQYFNIWAGVINGTTTGVSRIDHNCAIQCVVVD</sequence>
<evidence type="ECO:0000313" key="2">
    <source>
        <dbReference type="Proteomes" id="UP000053424"/>
    </source>
</evidence>
<dbReference type="AlphaFoldDB" id="A0A0C3BZV1"/>
<dbReference type="Proteomes" id="UP000053424">
    <property type="component" value="Unassembled WGS sequence"/>
</dbReference>
<dbReference type="OrthoDB" id="2929589at2759"/>
<dbReference type="HOGENOM" id="CLU_1627264_0_0_1"/>
<accession>A0A0C3BZV1</accession>
<protein>
    <submittedName>
        <fullName evidence="1">Uncharacterized protein</fullName>
    </submittedName>
</protein>
<gene>
    <name evidence="1" type="ORF">M413DRAFT_30772</name>
</gene>
<reference evidence="1 2" key="1">
    <citation type="submission" date="2014-04" db="EMBL/GenBank/DDBJ databases">
        <authorList>
            <consortium name="DOE Joint Genome Institute"/>
            <person name="Kuo A."/>
            <person name="Gay G."/>
            <person name="Dore J."/>
            <person name="Kohler A."/>
            <person name="Nagy L.G."/>
            <person name="Floudas D."/>
            <person name="Copeland A."/>
            <person name="Barry K.W."/>
            <person name="Cichocki N."/>
            <person name="Veneault-Fourrey C."/>
            <person name="LaButti K."/>
            <person name="Lindquist E.A."/>
            <person name="Lipzen A."/>
            <person name="Lundell T."/>
            <person name="Morin E."/>
            <person name="Murat C."/>
            <person name="Sun H."/>
            <person name="Tunlid A."/>
            <person name="Henrissat B."/>
            <person name="Grigoriev I.V."/>
            <person name="Hibbett D.S."/>
            <person name="Martin F."/>
            <person name="Nordberg H.P."/>
            <person name="Cantor M.N."/>
            <person name="Hua S.X."/>
        </authorList>
    </citation>
    <scope>NUCLEOTIDE SEQUENCE [LARGE SCALE GENOMIC DNA]</scope>
    <source>
        <strain evidence="2">h7</strain>
    </source>
</reference>
<organism evidence="1 2">
    <name type="scientific">Hebeloma cylindrosporum</name>
    <dbReference type="NCBI Taxonomy" id="76867"/>
    <lineage>
        <taxon>Eukaryota</taxon>
        <taxon>Fungi</taxon>
        <taxon>Dikarya</taxon>
        <taxon>Basidiomycota</taxon>
        <taxon>Agaricomycotina</taxon>
        <taxon>Agaricomycetes</taxon>
        <taxon>Agaricomycetidae</taxon>
        <taxon>Agaricales</taxon>
        <taxon>Agaricineae</taxon>
        <taxon>Hymenogastraceae</taxon>
        <taxon>Hebeloma</taxon>
    </lineage>
</organism>